<name>A0A1B8TXZ1_9FLAO</name>
<dbReference type="EMBL" id="LSFM01000022">
    <property type="protein sequence ID" value="OBY64315.1"/>
    <property type="molecule type" value="Genomic_DNA"/>
</dbReference>
<evidence type="ECO:0000313" key="5">
    <source>
        <dbReference type="EMBL" id="OBY64315.1"/>
    </source>
</evidence>
<evidence type="ECO:0000256" key="3">
    <source>
        <dbReference type="SAM" id="Coils"/>
    </source>
</evidence>
<comment type="caution">
    <text evidence="5">The sequence shown here is derived from an EMBL/GenBank/DDBJ whole genome shotgun (WGS) entry which is preliminary data.</text>
</comment>
<dbReference type="KEGG" id="pob:LPB03_04530"/>
<feature type="domain" description="YknX-like beta-barrel" evidence="4">
    <location>
        <begin position="267"/>
        <end position="335"/>
    </location>
</feature>
<comment type="subcellular location">
    <subcellularLocation>
        <location evidence="1">Cell envelope</location>
    </subcellularLocation>
</comment>
<dbReference type="RefSeq" id="WP_065319065.1">
    <property type="nucleotide sequence ID" value="NZ_CP017477.1"/>
</dbReference>
<evidence type="ECO:0000313" key="6">
    <source>
        <dbReference type="Proteomes" id="UP000092584"/>
    </source>
</evidence>
<reference evidence="6" key="1">
    <citation type="submission" date="2016-02" db="EMBL/GenBank/DDBJ databases">
        <authorList>
            <person name="Shin S.-K."/>
            <person name="Yi H."/>
            <person name="Kim E."/>
        </authorList>
    </citation>
    <scope>NUCLEOTIDE SEQUENCE [LARGE SCALE GENOMIC DNA]</scope>
    <source>
        <strain evidence="6">LPB0003</strain>
    </source>
</reference>
<proteinExistence type="predicted"/>
<dbReference type="Proteomes" id="UP000092584">
    <property type="component" value="Unassembled WGS sequence"/>
</dbReference>
<dbReference type="OrthoDB" id="1522431at2"/>
<sequence>MNKKKIAIISVIALVLIYLGYRYFSPAADGEIYLTTKVKKGNFVSEVITSGEAQSTSLKKINGPDNLRKFRLNNLKIQDLVAEGSIVKEGDYVGRLDPSGVNEQILDARLNLETAESRYTQEQLDTTLSLKQERNSIKDLRFSMEETSLELKQSIYEPPATIKKLEINLEKSERDLREKLENYSIKKRQANARMVEVGTKVSKIKNELNDLLNLLESFTIYSNGNGMITYDKEWDGTKKKVGSSISPWNPTIASLPDLTKMESKTYANEVDIRKIKKDLPVKVGFDAFPDIEMDGIVTDVANVGENKRGSDIKVFQVLIKLTGSNNNIRPGMTTSNKILTFERKDVLSIPLEAVFSKDSITYVYKKTGFSVAKKQVKIGDSNNDSVIILEGLSAEDVVYLNKPEGLDDDQIAKLN</sequence>
<dbReference type="InterPro" id="IPR058636">
    <property type="entry name" value="Beta-barrel_YknX"/>
</dbReference>
<evidence type="ECO:0000256" key="1">
    <source>
        <dbReference type="ARBA" id="ARBA00004196"/>
    </source>
</evidence>
<keyword evidence="2 3" id="KW-0175">Coiled coil</keyword>
<dbReference type="AlphaFoldDB" id="A0A1B8TXZ1"/>
<protein>
    <submittedName>
        <fullName evidence="5">RND transporter</fullName>
    </submittedName>
</protein>
<keyword evidence="6" id="KW-1185">Reference proteome</keyword>
<dbReference type="STRING" id="1774273.LPB03_04530"/>
<feature type="coiled-coil region" evidence="3">
    <location>
        <begin position="162"/>
        <end position="193"/>
    </location>
</feature>
<gene>
    <name evidence="5" type="ORF">LPB3_07965</name>
</gene>
<dbReference type="PANTHER" id="PTHR32347">
    <property type="entry name" value="EFFLUX SYSTEM COMPONENT YKNX-RELATED"/>
    <property type="match status" value="1"/>
</dbReference>
<dbReference type="GO" id="GO:0030313">
    <property type="term" value="C:cell envelope"/>
    <property type="evidence" value="ECO:0007669"/>
    <property type="project" value="UniProtKB-SubCell"/>
</dbReference>
<dbReference type="Pfam" id="PF25990">
    <property type="entry name" value="Beta-barrel_YknX"/>
    <property type="match status" value="1"/>
</dbReference>
<accession>A0A1B8TXZ1</accession>
<organism evidence="5 6">
    <name type="scientific">Polaribacter vadi</name>
    <dbReference type="NCBI Taxonomy" id="1774273"/>
    <lineage>
        <taxon>Bacteria</taxon>
        <taxon>Pseudomonadati</taxon>
        <taxon>Bacteroidota</taxon>
        <taxon>Flavobacteriia</taxon>
        <taxon>Flavobacteriales</taxon>
        <taxon>Flavobacteriaceae</taxon>
    </lineage>
</organism>
<evidence type="ECO:0000256" key="2">
    <source>
        <dbReference type="ARBA" id="ARBA00023054"/>
    </source>
</evidence>
<dbReference type="InterPro" id="IPR050465">
    <property type="entry name" value="UPF0194_transport"/>
</dbReference>
<dbReference type="Gene3D" id="2.40.420.20">
    <property type="match status" value="1"/>
</dbReference>
<dbReference type="Gene3D" id="2.40.30.170">
    <property type="match status" value="1"/>
</dbReference>
<evidence type="ECO:0000259" key="4">
    <source>
        <dbReference type="Pfam" id="PF25990"/>
    </source>
</evidence>